<keyword evidence="1" id="KW-0472">Membrane</keyword>
<keyword evidence="1" id="KW-1133">Transmembrane helix</keyword>
<reference evidence="3" key="1">
    <citation type="submission" date="2016-05" db="EMBL/GenBank/DDBJ databases">
        <title>Comparative genomics of biotechnologically important yeasts.</title>
        <authorList>
            <consortium name="DOE Joint Genome Institute"/>
            <person name="Riley R."/>
            <person name="Haridas S."/>
            <person name="Wolfe K.H."/>
            <person name="Lopes M.R."/>
            <person name="Hittinger C.T."/>
            <person name="Goker M."/>
            <person name="Salamov A."/>
            <person name="Wisecaver J."/>
            <person name="Long T.M."/>
            <person name="Aerts A.L."/>
            <person name="Barry K."/>
            <person name="Choi C."/>
            <person name="Clum A."/>
            <person name="Coughlan A.Y."/>
            <person name="Deshpande S."/>
            <person name="Douglass A.P."/>
            <person name="Hanson S.J."/>
            <person name="Klenk H.-P."/>
            <person name="Labutti K."/>
            <person name="Lapidus A."/>
            <person name="Lindquist E."/>
            <person name="Lipzen A."/>
            <person name="Meier-Kolthoff J.P."/>
            <person name="Ohm R.A."/>
            <person name="Otillar R.P."/>
            <person name="Pangilinan J."/>
            <person name="Peng Y."/>
            <person name="Rokas A."/>
            <person name="Rosa C.A."/>
            <person name="Scheuner C."/>
            <person name="Sibirny A.A."/>
            <person name="Slot J.C."/>
            <person name="Stielow J.B."/>
            <person name="Sun H."/>
            <person name="Kurtzman C.P."/>
            <person name="Blackwell M."/>
            <person name="Grigoriev I.V."/>
            <person name="Jeffries T.W."/>
        </authorList>
    </citation>
    <scope>NUCLEOTIDE SEQUENCE [LARGE SCALE GENOMIC DNA]</scope>
    <source>
        <strain evidence="3">DSM 1968</strain>
    </source>
</reference>
<proteinExistence type="predicted"/>
<sequence>MSYATVFNAVNYSSTVLNDHNNAASQRNRIKYREEFKQHYDRLNLNDSVKERIDQMIYAINKLISNTFLGILINDLQNLWKKKQEVGWIKSIKLLIKKKTTLKNISIQRLMICTLSIFMHSILLMGLISISGVLGVSLIAALTLPFILLFL</sequence>
<feature type="transmembrane region" description="Helical" evidence="1">
    <location>
        <begin position="133"/>
        <end position="150"/>
    </location>
</feature>
<dbReference type="EMBL" id="KV454480">
    <property type="protein sequence ID" value="ODV61178.1"/>
    <property type="molecule type" value="Genomic_DNA"/>
</dbReference>
<name>A0A1D2VHP2_9ASCO</name>
<gene>
    <name evidence="2" type="ORF">ASCRUDRAFT_147000</name>
</gene>
<dbReference type="GeneID" id="30962881"/>
<dbReference type="RefSeq" id="XP_020047485.1">
    <property type="nucleotide sequence ID" value="XM_020189245.1"/>
</dbReference>
<organism evidence="2 3">
    <name type="scientific">Ascoidea rubescens DSM 1968</name>
    <dbReference type="NCBI Taxonomy" id="1344418"/>
    <lineage>
        <taxon>Eukaryota</taxon>
        <taxon>Fungi</taxon>
        <taxon>Dikarya</taxon>
        <taxon>Ascomycota</taxon>
        <taxon>Saccharomycotina</taxon>
        <taxon>Saccharomycetes</taxon>
        <taxon>Ascoideaceae</taxon>
        <taxon>Ascoidea</taxon>
    </lineage>
</organism>
<feature type="transmembrane region" description="Helical" evidence="1">
    <location>
        <begin position="107"/>
        <end position="127"/>
    </location>
</feature>
<dbReference type="Proteomes" id="UP000095038">
    <property type="component" value="Unassembled WGS sequence"/>
</dbReference>
<dbReference type="InParanoid" id="A0A1D2VHP2"/>
<keyword evidence="1" id="KW-0812">Transmembrane</keyword>
<evidence type="ECO:0000256" key="1">
    <source>
        <dbReference type="SAM" id="Phobius"/>
    </source>
</evidence>
<evidence type="ECO:0000313" key="2">
    <source>
        <dbReference type="EMBL" id="ODV61178.1"/>
    </source>
</evidence>
<accession>A0A1D2VHP2</accession>
<keyword evidence="3" id="KW-1185">Reference proteome</keyword>
<protein>
    <submittedName>
        <fullName evidence="2">Uncharacterized protein</fullName>
    </submittedName>
</protein>
<evidence type="ECO:0000313" key="3">
    <source>
        <dbReference type="Proteomes" id="UP000095038"/>
    </source>
</evidence>
<dbReference type="AlphaFoldDB" id="A0A1D2VHP2"/>